<evidence type="ECO:0000256" key="1">
    <source>
        <dbReference type="SAM" id="MobiDB-lite"/>
    </source>
</evidence>
<reference evidence="3" key="2">
    <citation type="journal article" date="2017" name="Nat. Plants">
        <title>The Aegilops tauschii genome reveals multiple impacts of transposons.</title>
        <authorList>
            <person name="Zhao G."/>
            <person name="Zou C."/>
            <person name="Li K."/>
            <person name="Wang K."/>
            <person name="Li T."/>
            <person name="Gao L."/>
            <person name="Zhang X."/>
            <person name="Wang H."/>
            <person name="Yang Z."/>
            <person name="Liu X."/>
            <person name="Jiang W."/>
            <person name="Mao L."/>
            <person name="Kong X."/>
            <person name="Jiao Y."/>
            <person name="Jia J."/>
        </authorList>
    </citation>
    <scope>NUCLEOTIDE SEQUENCE [LARGE SCALE GENOMIC DNA]</scope>
    <source>
        <strain evidence="3">cv. AL8/78</strain>
    </source>
</reference>
<sequence length="129" mass="13840">FQCRRPISKRATTSASAPPRPRPPPPPAPPPPRARPARTSRSASAFPAATSRRPPSTPRSRWDLLPLLLPSRTGAAPSAGSQTRSSTVLPLLPGLAGRRTSRRVKPPPPPEPELHQLPSKLLILFRAPA</sequence>
<reference evidence="2" key="5">
    <citation type="journal article" date="2021" name="G3 (Bethesda)">
        <title>Aegilops tauschii genome assembly Aet v5.0 features greater sequence contiguity and improved annotation.</title>
        <authorList>
            <person name="Wang L."/>
            <person name="Zhu T."/>
            <person name="Rodriguez J.C."/>
            <person name="Deal K.R."/>
            <person name="Dubcovsky J."/>
            <person name="McGuire P.E."/>
            <person name="Lux T."/>
            <person name="Spannagl M."/>
            <person name="Mayer K.F.X."/>
            <person name="Baldrich P."/>
            <person name="Meyers B.C."/>
            <person name="Huo N."/>
            <person name="Gu Y.Q."/>
            <person name="Zhou H."/>
            <person name="Devos K.M."/>
            <person name="Bennetzen J.L."/>
            <person name="Unver T."/>
            <person name="Budak H."/>
            <person name="Gulick P.J."/>
            <person name="Galiba G."/>
            <person name="Kalapos B."/>
            <person name="Nelson D.R."/>
            <person name="Li P."/>
            <person name="You F.M."/>
            <person name="Luo M.C."/>
            <person name="Dvorak J."/>
        </authorList>
    </citation>
    <scope>NUCLEOTIDE SEQUENCE [LARGE SCALE GENOMIC DNA]</scope>
    <source>
        <strain evidence="2">cv. AL8/78</strain>
    </source>
</reference>
<reference evidence="2" key="4">
    <citation type="submission" date="2019-03" db="UniProtKB">
        <authorList>
            <consortium name="EnsemblPlants"/>
        </authorList>
    </citation>
    <scope>IDENTIFICATION</scope>
</reference>
<reference evidence="2" key="3">
    <citation type="journal article" date="2017" name="Nature">
        <title>Genome sequence of the progenitor of the wheat D genome Aegilops tauschii.</title>
        <authorList>
            <person name="Luo M.C."/>
            <person name="Gu Y.Q."/>
            <person name="Puiu D."/>
            <person name="Wang H."/>
            <person name="Twardziok S.O."/>
            <person name="Deal K.R."/>
            <person name="Huo N."/>
            <person name="Zhu T."/>
            <person name="Wang L."/>
            <person name="Wang Y."/>
            <person name="McGuire P.E."/>
            <person name="Liu S."/>
            <person name="Long H."/>
            <person name="Ramasamy R.K."/>
            <person name="Rodriguez J.C."/>
            <person name="Van S.L."/>
            <person name="Yuan L."/>
            <person name="Wang Z."/>
            <person name="Xia Z."/>
            <person name="Xiao L."/>
            <person name="Anderson O.D."/>
            <person name="Ouyang S."/>
            <person name="Liang Y."/>
            <person name="Zimin A.V."/>
            <person name="Pertea G."/>
            <person name="Qi P."/>
            <person name="Bennetzen J.L."/>
            <person name="Dai X."/>
            <person name="Dawson M.W."/>
            <person name="Muller H.G."/>
            <person name="Kugler K."/>
            <person name="Rivarola-Duarte L."/>
            <person name="Spannagl M."/>
            <person name="Mayer K.F.X."/>
            <person name="Lu F.H."/>
            <person name="Bevan M.W."/>
            <person name="Leroy P."/>
            <person name="Li P."/>
            <person name="You F.M."/>
            <person name="Sun Q."/>
            <person name="Liu Z."/>
            <person name="Lyons E."/>
            <person name="Wicker T."/>
            <person name="Salzberg S.L."/>
            <person name="Devos K.M."/>
            <person name="Dvorak J."/>
        </authorList>
    </citation>
    <scope>NUCLEOTIDE SEQUENCE [LARGE SCALE GENOMIC DNA]</scope>
    <source>
        <strain evidence="2">cv. AL8/78</strain>
    </source>
</reference>
<keyword evidence="3" id="KW-1185">Reference proteome</keyword>
<dbReference type="EnsemblPlants" id="AET1Gv20939400.12">
    <property type="protein sequence ID" value="AET1Gv20939400.12"/>
    <property type="gene ID" value="AET1Gv20939400"/>
</dbReference>
<proteinExistence type="predicted"/>
<feature type="compositionally biased region" description="Pro residues" evidence="1">
    <location>
        <begin position="18"/>
        <end position="34"/>
    </location>
</feature>
<dbReference type="Proteomes" id="UP000015105">
    <property type="component" value="Chromosome 1D"/>
</dbReference>
<reference evidence="3" key="1">
    <citation type="journal article" date="2014" name="Science">
        <title>Ancient hybridizations among the ancestral genomes of bread wheat.</title>
        <authorList>
            <consortium name="International Wheat Genome Sequencing Consortium,"/>
            <person name="Marcussen T."/>
            <person name="Sandve S.R."/>
            <person name="Heier L."/>
            <person name="Spannagl M."/>
            <person name="Pfeifer M."/>
            <person name="Jakobsen K.S."/>
            <person name="Wulff B.B."/>
            <person name="Steuernagel B."/>
            <person name="Mayer K.F."/>
            <person name="Olsen O.A."/>
        </authorList>
    </citation>
    <scope>NUCLEOTIDE SEQUENCE [LARGE SCALE GENOMIC DNA]</scope>
    <source>
        <strain evidence="3">cv. AL8/78</strain>
    </source>
</reference>
<organism evidence="2 3">
    <name type="scientific">Aegilops tauschii subsp. strangulata</name>
    <name type="common">Goatgrass</name>
    <dbReference type="NCBI Taxonomy" id="200361"/>
    <lineage>
        <taxon>Eukaryota</taxon>
        <taxon>Viridiplantae</taxon>
        <taxon>Streptophyta</taxon>
        <taxon>Embryophyta</taxon>
        <taxon>Tracheophyta</taxon>
        <taxon>Spermatophyta</taxon>
        <taxon>Magnoliopsida</taxon>
        <taxon>Liliopsida</taxon>
        <taxon>Poales</taxon>
        <taxon>Poaceae</taxon>
        <taxon>BOP clade</taxon>
        <taxon>Pooideae</taxon>
        <taxon>Triticodae</taxon>
        <taxon>Triticeae</taxon>
        <taxon>Triticinae</taxon>
        <taxon>Aegilops</taxon>
    </lineage>
</organism>
<protein>
    <submittedName>
        <fullName evidence="2">Uncharacterized protein</fullName>
    </submittedName>
</protein>
<dbReference type="AlphaFoldDB" id="A0A452ZVN2"/>
<evidence type="ECO:0000313" key="2">
    <source>
        <dbReference type="EnsemblPlants" id="AET1Gv20939400.12"/>
    </source>
</evidence>
<dbReference type="Gramene" id="AET1Gv20939400.12">
    <property type="protein sequence ID" value="AET1Gv20939400.12"/>
    <property type="gene ID" value="AET1Gv20939400"/>
</dbReference>
<feature type="compositionally biased region" description="Low complexity" evidence="1">
    <location>
        <begin position="37"/>
        <end position="54"/>
    </location>
</feature>
<feature type="compositionally biased region" description="Polar residues" evidence="1">
    <location>
        <begin position="79"/>
        <end position="88"/>
    </location>
</feature>
<name>A0A452ZVN2_AEGTS</name>
<evidence type="ECO:0000313" key="3">
    <source>
        <dbReference type="Proteomes" id="UP000015105"/>
    </source>
</evidence>
<accession>A0A452ZVN2</accession>
<feature type="region of interest" description="Disordered" evidence="1">
    <location>
        <begin position="1"/>
        <end position="119"/>
    </location>
</feature>